<comment type="caution">
    <text evidence="1">The sequence shown here is derived from an EMBL/GenBank/DDBJ whole genome shotgun (WGS) entry which is preliminary data.</text>
</comment>
<protein>
    <submittedName>
        <fullName evidence="1">Uncharacterized protein</fullName>
    </submittedName>
</protein>
<dbReference type="InterPro" id="IPR016024">
    <property type="entry name" value="ARM-type_fold"/>
</dbReference>
<dbReference type="AlphaFoldDB" id="A0A933NY92"/>
<accession>A0A933NY92</accession>
<name>A0A933NY92_9HYPH</name>
<proteinExistence type="predicted"/>
<evidence type="ECO:0000313" key="2">
    <source>
        <dbReference type="Proteomes" id="UP000782610"/>
    </source>
</evidence>
<dbReference type="SUPFAM" id="SSF48371">
    <property type="entry name" value="ARM repeat"/>
    <property type="match status" value="1"/>
</dbReference>
<gene>
    <name evidence="1" type="ORF">HY834_09770</name>
</gene>
<dbReference type="Proteomes" id="UP000782610">
    <property type="component" value="Unassembled WGS sequence"/>
</dbReference>
<reference evidence="1" key="1">
    <citation type="submission" date="2020-07" db="EMBL/GenBank/DDBJ databases">
        <title>Huge and variable diversity of episymbiotic CPR bacteria and DPANN archaea in groundwater ecosystems.</title>
        <authorList>
            <person name="He C.Y."/>
            <person name="Keren R."/>
            <person name="Whittaker M."/>
            <person name="Farag I.F."/>
            <person name="Doudna J."/>
            <person name="Cate J.H.D."/>
            <person name="Banfield J.F."/>
        </authorList>
    </citation>
    <scope>NUCLEOTIDE SEQUENCE</scope>
    <source>
        <strain evidence="1">NC_groundwater_1586_Pr3_B-0.1um_66_15</strain>
    </source>
</reference>
<sequence length="51" mass="5786">MVVWAALHLLPLREQEAISALEEVSKGGIRLIAFEADVTLREWRAGRLKIE</sequence>
<dbReference type="EMBL" id="JACRAF010000027">
    <property type="protein sequence ID" value="MBI4922025.1"/>
    <property type="molecule type" value="Genomic_DNA"/>
</dbReference>
<organism evidence="1 2">
    <name type="scientific">Devosia nanyangense</name>
    <dbReference type="NCBI Taxonomy" id="1228055"/>
    <lineage>
        <taxon>Bacteria</taxon>
        <taxon>Pseudomonadati</taxon>
        <taxon>Pseudomonadota</taxon>
        <taxon>Alphaproteobacteria</taxon>
        <taxon>Hyphomicrobiales</taxon>
        <taxon>Devosiaceae</taxon>
        <taxon>Devosia</taxon>
    </lineage>
</organism>
<evidence type="ECO:0000313" key="1">
    <source>
        <dbReference type="EMBL" id="MBI4922025.1"/>
    </source>
</evidence>